<evidence type="ECO:0000259" key="5">
    <source>
        <dbReference type="PROSITE" id="PS50006"/>
    </source>
</evidence>
<dbReference type="GO" id="GO:0005634">
    <property type="term" value="C:nucleus"/>
    <property type="evidence" value="ECO:0007669"/>
    <property type="project" value="UniProtKB-SubCell"/>
</dbReference>
<keyword evidence="1 3" id="KW-0238">DNA-binding</keyword>
<dbReference type="InterPro" id="IPR008984">
    <property type="entry name" value="SMAD_FHA_dom_sf"/>
</dbReference>
<dbReference type="CDD" id="cd22701">
    <property type="entry name" value="FHA_FKH1-like"/>
    <property type="match status" value="1"/>
</dbReference>
<feature type="region of interest" description="Disordered" evidence="4">
    <location>
        <begin position="852"/>
        <end position="943"/>
    </location>
</feature>
<dbReference type="PANTHER" id="PTHR21712">
    <property type="entry name" value="PRE-RRNA-PROCESSING PROTEIN FHL1"/>
    <property type="match status" value="1"/>
</dbReference>
<evidence type="ECO:0000256" key="3">
    <source>
        <dbReference type="PROSITE-ProRule" id="PRU00089"/>
    </source>
</evidence>
<dbReference type="SMART" id="SM00339">
    <property type="entry name" value="FH"/>
    <property type="match status" value="1"/>
</dbReference>
<comment type="subcellular location">
    <subcellularLocation>
        <location evidence="3">Nucleus</location>
    </subcellularLocation>
</comment>
<dbReference type="InterPro" id="IPR001766">
    <property type="entry name" value="Fork_head_dom"/>
</dbReference>
<organism evidence="7 8">
    <name type="scientific">Australozyma saopauloensis</name>
    <dbReference type="NCBI Taxonomy" id="291208"/>
    <lineage>
        <taxon>Eukaryota</taxon>
        <taxon>Fungi</taxon>
        <taxon>Dikarya</taxon>
        <taxon>Ascomycota</taxon>
        <taxon>Saccharomycotina</taxon>
        <taxon>Pichiomycetes</taxon>
        <taxon>Metschnikowiaceae</taxon>
        <taxon>Australozyma</taxon>
    </lineage>
</organism>
<dbReference type="EMBL" id="CP138895">
    <property type="protein sequence ID" value="WPK24300.1"/>
    <property type="molecule type" value="Genomic_DNA"/>
</dbReference>
<dbReference type="SUPFAM" id="SSF46785">
    <property type="entry name" value="Winged helix' DNA-binding domain"/>
    <property type="match status" value="1"/>
</dbReference>
<feature type="domain" description="FHA" evidence="5">
    <location>
        <begin position="75"/>
        <end position="136"/>
    </location>
</feature>
<feature type="domain" description="Fork-head" evidence="6">
    <location>
        <begin position="529"/>
        <end position="619"/>
    </location>
</feature>
<dbReference type="PROSITE" id="PS50006">
    <property type="entry name" value="FHA_DOMAIN"/>
    <property type="match status" value="1"/>
</dbReference>
<evidence type="ECO:0000259" key="6">
    <source>
        <dbReference type="PROSITE" id="PS50039"/>
    </source>
</evidence>
<protein>
    <recommendedName>
        <fullName evidence="9">FHA domain-containing protein</fullName>
    </recommendedName>
</protein>
<dbReference type="InterPro" id="IPR036388">
    <property type="entry name" value="WH-like_DNA-bd_sf"/>
</dbReference>
<dbReference type="InterPro" id="IPR045178">
    <property type="entry name" value="Fhl1/FHA1"/>
</dbReference>
<feature type="compositionally biased region" description="Low complexity" evidence="4">
    <location>
        <begin position="852"/>
        <end position="863"/>
    </location>
</feature>
<evidence type="ECO:0008006" key="9">
    <source>
        <dbReference type="Google" id="ProtNLM"/>
    </source>
</evidence>
<dbReference type="GO" id="GO:0043565">
    <property type="term" value="F:sequence-specific DNA binding"/>
    <property type="evidence" value="ECO:0007669"/>
    <property type="project" value="InterPro"/>
</dbReference>
<keyword evidence="8" id="KW-1185">Reference proteome</keyword>
<dbReference type="GeneID" id="88172633"/>
<accession>A0AAX4H9C8</accession>
<evidence type="ECO:0000313" key="8">
    <source>
        <dbReference type="Proteomes" id="UP001338582"/>
    </source>
</evidence>
<dbReference type="Pfam" id="PF00498">
    <property type="entry name" value="FHA"/>
    <property type="match status" value="1"/>
</dbReference>
<dbReference type="PROSITE" id="PS50039">
    <property type="entry name" value="FORK_HEAD_3"/>
    <property type="match status" value="1"/>
</dbReference>
<evidence type="ECO:0000313" key="7">
    <source>
        <dbReference type="EMBL" id="WPK24300.1"/>
    </source>
</evidence>
<reference evidence="7 8" key="1">
    <citation type="submission" date="2023-10" db="EMBL/GenBank/DDBJ databases">
        <title>Draft Genome Sequence of Candida saopaulonensis from a very Premature Infant with Sepsis.</title>
        <authorList>
            <person name="Ning Y."/>
            <person name="Dai R."/>
            <person name="Xiao M."/>
            <person name="Xu Y."/>
            <person name="Yan Q."/>
            <person name="Zhang L."/>
        </authorList>
    </citation>
    <scope>NUCLEOTIDE SEQUENCE [LARGE SCALE GENOMIC DNA]</scope>
    <source>
        <strain evidence="7 8">19XY460</strain>
    </source>
</reference>
<dbReference type="SUPFAM" id="SSF49879">
    <property type="entry name" value="SMAD/FHA domain"/>
    <property type="match status" value="1"/>
</dbReference>
<evidence type="ECO:0000256" key="4">
    <source>
        <dbReference type="SAM" id="MobiDB-lite"/>
    </source>
</evidence>
<dbReference type="RefSeq" id="XP_062876683.1">
    <property type="nucleotide sequence ID" value="XM_063020613.1"/>
</dbReference>
<evidence type="ECO:0000256" key="2">
    <source>
        <dbReference type="ARBA" id="ARBA00023242"/>
    </source>
</evidence>
<dbReference type="InterPro" id="IPR000253">
    <property type="entry name" value="FHA_dom"/>
</dbReference>
<dbReference type="SMART" id="SM00240">
    <property type="entry name" value="FHA"/>
    <property type="match status" value="1"/>
</dbReference>
<dbReference type="GO" id="GO:0003700">
    <property type="term" value="F:DNA-binding transcription factor activity"/>
    <property type="evidence" value="ECO:0007669"/>
    <property type="project" value="InterPro"/>
</dbReference>
<dbReference type="Pfam" id="PF00250">
    <property type="entry name" value="Forkhead"/>
    <property type="match status" value="1"/>
</dbReference>
<proteinExistence type="predicted"/>
<feature type="region of interest" description="Disordered" evidence="4">
    <location>
        <begin position="659"/>
        <end position="685"/>
    </location>
</feature>
<dbReference type="Proteomes" id="UP001338582">
    <property type="component" value="Chromosome 2"/>
</dbReference>
<sequence length="943" mass="103031">MSSLPLTRPQSGALSASTSRPVSSIASPILRKVPDGLQPLDLSGGPEDSSGSHKISAYARLDFDNYTFFVQTLQVVLGRKANDELLTSAHHSVDVHLSSRKAISRRHAKIFYNFGTQRFEISVLGRNGAFVDDLFIEKGITVHLVDGTRIQIGDIPFTFVLPSIEPTDSEDKRPSSTKFFNPTEALNLRTNLYLSSHLPPSNKKKLIAFSVGPKVESKDKSKSLTGRRSSKADIVRRLSVARQKSLASSSNDEISALLKELEAFRDEDIVEDAIFDPDLVADGSRDPLTSSDLTYQQIQKQEDEIDRLVKQHNLTQGVDLDSDSSFSKNADLDVLDQEVASLAPLIDAQQSQNQTLMQKDTDNKFQTIPPVYPVAKSGFGEALRSGPLMGKPVGPRMGKPAPIPPPVYGRPAITHMGSATATAQMSSYGLPAPSYGSYGGYNSMMRPPPPKLEVAVDTITSVPIRRPIVPFKAITIEVSDFEKAPICVFKTTDIISSTPKIPRRRKDSVYRRPAKVQNYKEIPDQFKTKPALSVLAMVSVVLRNKPNSSNGQSFNDILDNIRELFPYYKYCPDGWQFAVSHGIKFNPMFVSLLRNGPDSEWIWALDEKYIEERESRRKKLQELAVAKAKESALRAVEYRQRQNFSPYSSMGRPGIPTAASQMSQTTAPGFQGQRPGEYAHASDTGKGGLHSYVTSPTLMLKPVQDMVYQKLEKSEGSIKDQLAANRARVSPAVPVAQVSKVTHATPAKATLGASLPTMNQDTKKSLTYLQKELFTLYKARELSYNTAITTEIITKALATTIAQVNIIGAKAGCGDNALSFLVDKAPQQVSKILDIALTKSIKEYQATALTQASRAASPAVSSPDISRNTKEDAKMSSVPSLGKPLGVGGGLGRPSFGGPKDSVTQKSGGIRPPQFYSNKPLAPEKRLSESEQSNVAKAIKLED</sequence>
<feature type="DNA-binding region" description="Fork-head" evidence="3">
    <location>
        <begin position="529"/>
        <end position="619"/>
    </location>
</feature>
<name>A0AAX4H9C8_9ASCO</name>
<dbReference type="KEGG" id="asau:88172633"/>
<dbReference type="Gene3D" id="2.60.200.20">
    <property type="match status" value="1"/>
</dbReference>
<gene>
    <name evidence="7" type="ORF">PUMCH_001568</name>
</gene>
<feature type="region of interest" description="Disordered" evidence="4">
    <location>
        <begin position="1"/>
        <end position="20"/>
    </location>
</feature>
<keyword evidence="2 3" id="KW-0539">Nucleus</keyword>
<dbReference type="PANTHER" id="PTHR21712:SF29">
    <property type="entry name" value="PRE-RRNA-PROCESSING PROTEIN FHL1"/>
    <property type="match status" value="1"/>
</dbReference>
<dbReference type="Gene3D" id="1.10.10.10">
    <property type="entry name" value="Winged helix-like DNA-binding domain superfamily/Winged helix DNA-binding domain"/>
    <property type="match status" value="1"/>
</dbReference>
<evidence type="ECO:0000256" key="1">
    <source>
        <dbReference type="ARBA" id="ARBA00023125"/>
    </source>
</evidence>
<dbReference type="AlphaFoldDB" id="A0AAX4H9C8"/>
<dbReference type="GO" id="GO:0060962">
    <property type="term" value="P:regulation of ribosomal protein gene transcription by RNA polymerase II"/>
    <property type="evidence" value="ECO:0007669"/>
    <property type="project" value="InterPro"/>
</dbReference>
<dbReference type="InterPro" id="IPR036390">
    <property type="entry name" value="WH_DNA-bd_sf"/>
</dbReference>
<feature type="compositionally biased region" description="Polar residues" evidence="4">
    <location>
        <begin position="659"/>
        <end position="668"/>
    </location>
</feature>